<dbReference type="InterPro" id="IPR009057">
    <property type="entry name" value="Homeodomain-like_sf"/>
</dbReference>
<protein>
    <submittedName>
        <fullName evidence="11">Homeobox expressed in ES cells 1 isoform B</fullName>
    </submittedName>
</protein>
<dbReference type="SUPFAM" id="SSF46689">
    <property type="entry name" value="Homeodomain-like"/>
    <property type="match status" value="1"/>
</dbReference>
<feature type="compositionally biased region" description="Basic and acidic residues" evidence="9">
    <location>
        <begin position="52"/>
        <end position="66"/>
    </location>
</feature>
<dbReference type="SMART" id="SM00389">
    <property type="entry name" value="HOX"/>
    <property type="match status" value="1"/>
</dbReference>
<evidence type="ECO:0000256" key="5">
    <source>
        <dbReference type="ARBA" id="ARBA00023155"/>
    </source>
</evidence>
<dbReference type="PANTHER" id="PTHR46966">
    <property type="entry name" value="HOMEOBOX EXPRESSED IN ES CELLS 1"/>
    <property type="match status" value="1"/>
</dbReference>
<dbReference type="AlphaFoldDB" id="A0A1V4JIR8"/>
<feature type="DNA-binding region" description="Homeobox" evidence="7">
    <location>
        <begin position="197"/>
        <end position="256"/>
    </location>
</feature>
<evidence type="ECO:0000256" key="6">
    <source>
        <dbReference type="ARBA" id="ARBA00023242"/>
    </source>
</evidence>
<feature type="region of interest" description="Disordered" evidence="9">
    <location>
        <begin position="23"/>
        <end position="68"/>
    </location>
</feature>
<organism evidence="11 12">
    <name type="scientific">Patagioenas fasciata monilis</name>
    <dbReference type="NCBI Taxonomy" id="372326"/>
    <lineage>
        <taxon>Eukaryota</taxon>
        <taxon>Metazoa</taxon>
        <taxon>Chordata</taxon>
        <taxon>Craniata</taxon>
        <taxon>Vertebrata</taxon>
        <taxon>Euteleostomi</taxon>
        <taxon>Archelosauria</taxon>
        <taxon>Archosauria</taxon>
        <taxon>Dinosauria</taxon>
        <taxon>Saurischia</taxon>
        <taxon>Theropoda</taxon>
        <taxon>Coelurosauria</taxon>
        <taxon>Aves</taxon>
        <taxon>Neognathae</taxon>
        <taxon>Neoaves</taxon>
        <taxon>Columbimorphae</taxon>
        <taxon>Columbiformes</taxon>
        <taxon>Columbidae</taxon>
        <taxon>Patagioenas</taxon>
    </lineage>
</organism>
<keyword evidence="4 7" id="KW-0238">DNA-binding</keyword>
<dbReference type="STRING" id="372326.A0A1V4JIR8"/>
<comment type="similarity">
    <text evidence="2">Belongs to the ANF homeobox family.</text>
</comment>
<keyword evidence="5 7" id="KW-0371">Homeobox</keyword>
<dbReference type="InterPro" id="IPR017970">
    <property type="entry name" value="Homeobox_CS"/>
</dbReference>
<comment type="subcellular location">
    <subcellularLocation>
        <location evidence="1 7 8">Nucleus</location>
    </subcellularLocation>
</comment>
<comment type="caution">
    <text evidence="11">The sequence shown here is derived from an EMBL/GenBank/DDBJ whole genome shotgun (WGS) entry which is preliminary data.</text>
</comment>
<evidence type="ECO:0000256" key="8">
    <source>
        <dbReference type="RuleBase" id="RU000682"/>
    </source>
</evidence>
<reference evidence="11 12" key="1">
    <citation type="submission" date="2016-02" db="EMBL/GenBank/DDBJ databases">
        <title>Band-tailed pigeon sequencing and assembly.</title>
        <authorList>
            <person name="Soares A.E."/>
            <person name="Novak B.J."/>
            <person name="Rice E.S."/>
            <person name="O'Connell B."/>
            <person name="Chang D."/>
            <person name="Weber S."/>
            <person name="Shapiro B."/>
        </authorList>
    </citation>
    <scope>NUCLEOTIDE SEQUENCE [LARGE SCALE GENOMIC DNA]</scope>
    <source>
        <strain evidence="11">BTP2013</strain>
        <tissue evidence="11">Blood</tissue>
    </source>
</reference>
<evidence type="ECO:0000259" key="10">
    <source>
        <dbReference type="PROSITE" id="PS50071"/>
    </source>
</evidence>
<keyword evidence="3" id="KW-0217">Developmental protein</keyword>
<name>A0A1V4JIR8_PATFA</name>
<dbReference type="GO" id="GO:0005634">
    <property type="term" value="C:nucleus"/>
    <property type="evidence" value="ECO:0007669"/>
    <property type="project" value="UniProtKB-SubCell"/>
</dbReference>
<gene>
    <name evidence="11" type="primary">HESX1</name>
    <name evidence="11" type="ORF">AV530_009391</name>
</gene>
<dbReference type="GO" id="GO:0001227">
    <property type="term" value="F:DNA-binding transcription repressor activity, RNA polymerase II-specific"/>
    <property type="evidence" value="ECO:0007669"/>
    <property type="project" value="TreeGrafter"/>
</dbReference>
<dbReference type="FunFam" id="1.10.10.60:FF:000214">
    <property type="entry name" value="Homeobox expressed in ES cells 1"/>
    <property type="match status" value="1"/>
</dbReference>
<evidence type="ECO:0000313" key="12">
    <source>
        <dbReference type="Proteomes" id="UP000190648"/>
    </source>
</evidence>
<evidence type="ECO:0000256" key="1">
    <source>
        <dbReference type="ARBA" id="ARBA00004123"/>
    </source>
</evidence>
<evidence type="ECO:0000256" key="7">
    <source>
        <dbReference type="PROSITE-ProRule" id="PRU00108"/>
    </source>
</evidence>
<dbReference type="Pfam" id="PF00046">
    <property type="entry name" value="Homeodomain"/>
    <property type="match status" value="1"/>
</dbReference>
<evidence type="ECO:0000256" key="9">
    <source>
        <dbReference type="SAM" id="MobiDB-lite"/>
    </source>
</evidence>
<dbReference type="CDD" id="cd00086">
    <property type="entry name" value="homeodomain"/>
    <property type="match status" value="1"/>
</dbReference>
<accession>A0A1V4JIR8</accession>
<proteinExistence type="inferred from homology"/>
<dbReference type="GO" id="GO:0021983">
    <property type="term" value="P:pituitary gland development"/>
    <property type="evidence" value="ECO:0007669"/>
    <property type="project" value="TreeGrafter"/>
</dbReference>
<feature type="domain" description="Homeobox" evidence="10">
    <location>
        <begin position="195"/>
        <end position="255"/>
    </location>
</feature>
<dbReference type="PANTHER" id="PTHR46966:SF1">
    <property type="entry name" value="HOMEOBOX EXPRESSED IN ES CELLS 1"/>
    <property type="match status" value="1"/>
</dbReference>
<dbReference type="PROSITE" id="PS00027">
    <property type="entry name" value="HOMEOBOX_1"/>
    <property type="match status" value="1"/>
</dbReference>
<dbReference type="InterPro" id="IPR001356">
    <property type="entry name" value="HD"/>
</dbReference>
<dbReference type="Gene3D" id="1.10.10.60">
    <property type="entry name" value="Homeodomain-like"/>
    <property type="match status" value="1"/>
</dbReference>
<dbReference type="OrthoDB" id="6159439at2759"/>
<dbReference type="InterPro" id="IPR043402">
    <property type="entry name" value="Hesx1"/>
</dbReference>
<dbReference type="EMBL" id="LSYS01007300">
    <property type="protein sequence ID" value="OPJ72089.1"/>
    <property type="molecule type" value="Genomic_DNA"/>
</dbReference>
<evidence type="ECO:0000256" key="4">
    <source>
        <dbReference type="ARBA" id="ARBA00023125"/>
    </source>
</evidence>
<dbReference type="Proteomes" id="UP000190648">
    <property type="component" value="Unassembled WGS sequence"/>
</dbReference>
<keyword evidence="12" id="KW-1185">Reference proteome</keyword>
<sequence length="274" mass="31853">MSRPPRLAFPLVLPPGLPRLLLVSRDPRPLPTRDTGAGKRRLPGGHVGSRPSGERPVTRRGGREKSNPWLSREFQMHPLMEGIFCLCRRVKAIWISPLVNIAIRRTCGEMQVHILGLEQKKDGIPAGKPHRPWVDACTNLVLGDDRSHLQIPVVCYENPLFRANSNPAQEEKVLRRENYFSVTERLSFKRELSWYRGRRPRTAFTRNQIEVLENVFKMNSYPGIDIREELARKLDLDEDRIQIWFQNRRAKLKRSHRESQFLMVKNNLTNSLLE</sequence>
<dbReference type="GO" id="GO:0000978">
    <property type="term" value="F:RNA polymerase II cis-regulatory region sequence-specific DNA binding"/>
    <property type="evidence" value="ECO:0007669"/>
    <property type="project" value="TreeGrafter"/>
</dbReference>
<evidence type="ECO:0000313" key="11">
    <source>
        <dbReference type="EMBL" id="OPJ72089.1"/>
    </source>
</evidence>
<evidence type="ECO:0000256" key="2">
    <source>
        <dbReference type="ARBA" id="ARBA00006791"/>
    </source>
</evidence>
<dbReference type="PROSITE" id="PS50071">
    <property type="entry name" value="HOMEOBOX_2"/>
    <property type="match status" value="1"/>
</dbReference>
<keyword evidence="6 7" id="KW-0539">Nucleus</keyword>
<evidence type="ECO:0000256" key="3">
    <source>
        <dbReference type="ARBA" id="ARBA00022473"/>
    </source>
</evidence>